<reference evidence="3 4" key="1">
    <citation type="submission" date="2016-02" db="EMBL/GenBank/DDBJ databases">
        <title>Genome analysis of coral dinoflagellate symbionts highlights evolutionary adaptations to a symbiotic lifestyle.</title>
        <authorList>
            <person name="Aranda M."/>
            <person name="Li Y."/>
            <person name="Liew Y.J."/>
            <person name="Baumgarten S."/>
            <person name="Simakov O."/>
            <person name="Wilson M."/>
            <person name="Piel J."/>
            <person name="Ashoor H."/>
            <person name="Bougouffa S."/>
            <person name="Bajic V.B."/>
            <person name="Ryu T."/>
            <person name="Ravasi T."/>
            <person name="Bayer T."/>
            <person name="Micklem G."/>
            <person name="Kim H."/>
            <person name="Bhak J."/>
            <person name="Lajeunesse T.C."/>
            <person name="Voolstra C.R."/>
        </authorList>
    </citation>
    <scope>NUCLEOTIDE SEQUENCE [LARGE SCALE GENOMIC DNA]</scope>
    <source>
        <strain evidence="3 4">CCMP2467</strain>
    </source>
</reference>
<organism evidence="3 4">
    <name type="scientific">Symbiodinium microadriaticum</name>
    <name type="common">Dinoflagellate</name>
    <name type="synonym">Zooxanthella microadriatica</name>
    <dbReference type="NCBI Taxonomy" id="2951"/>
    <lineage>
        <taxon>Eukaryota</taxon>
        <taxon>Sar</taxon>
        <taxon>Alveolata</taxon>
        <taxon>Dinophyceae</taxon>
        <taxon>Suessiales</taxon>
        <taxon>Symbiodiniaceae</taxon>
        <taxon>Symbiodinium</taxon>
    </lineage>
</organism>
<dbReference type="Proteomes" id="UP000186817">
    <property type="component" value="Unassembled WGS sequence"/>
</dbReference>
<feature type="transmembrane region" description="Helical" evidence="2">
    <location>
        <begin position="266"/>
        <end position="290"/>
    </location>
</feature>
<feature type="transmembrane region" description="Helical" evidence="2">
    <location>
        <begin position="233"/>
        <end position="254"/>
    </location>
</feature>
<protein>
    <submittedName>
        <fullName evidence="3">Uncharacterized protein</fullName>
    </submittedName>
</protein>
<dbReference type="AlphaFoldDB" id="A0A1Q9ENC5"/>
<feature type="transmembrane region" description="Helical" evidence="2">
    <location>
        <begin position="46"/>
        <end position="66"/>
    </location>
</feature>
<dbReference type="OrthoDB" id="414288at2759"/>
<proteinExistence type="predicted"/>
<evidence type="ECO:0000313" key="4">
    <source>
        <dbReference type="Proteomes" id="UP000186817"/>
    </source>
</evidence>
<evidence type="ECO:0000313" key="3">
    <source>
        <dbReference type="EMBL" id="OLQ08939.1"/>
    </source>
</evidence>
<gene>
    <name evidence="3" type="ORF">AK812_SmicGene7534</name>
</gene>
<accession>A0A1Q9ENC5</accession>
<keyword evidence="2" id="KW-0472">Membrane</keyword>
<keyword evidence="2" id="KW-1133">Transmembrane helix</keyword>
<sequence length="383" mass="43434">MKSYSSLGRALRTEKDSADAFANSKPCKAIGQFWSHSWKGHTLHKVMGTIGSVLVLPLVLSGWLPCQAGKSGGGWCVLSGTLLTVLTFVLWQPQKRVFLDRICINQHDPDLKFAGVLSIGGILKNSRSMLVCWDETYFQRLWCVFELAGFLKSHDERATDQLPNFCLRDSTCHCCEINHVLDSGDAMSCDREVMEDCIRSWFGSTTRFESHVRERVLPEVENRLGSYLFPYHMLAGCCIPLVWAHFDGLAIAMIEEDWRHFAERSMYVLSRWLCELPIFFALAFPLMWNLRERRSTCFADVAVNVLCMVLPLPVYYGMYVVGEYLRQTWGVFGMLMKLVLVFVATACLWPCCSYCPCRPRTRQSGEGSASKFGCDSEQPSARA</sequence>
<feature type="transmembrane region" description="Helical" evidence="2">
    <location>
        <begin position="297"/>
        <end position="316"/>
    </location>
</feature>
<name>A0A1Q9ENC5_SYMMI</name>
<feature type="region of interest" description="Disordered" evidence="1">
    <location>
        <begin position="364"/>
        <end position="383"/>
    </location>
</feature>
<dbReference type="EMBL" id="LSRX01000107">
    <property type="protein sequence ID" value="OLQ08939.1"/>
    <property type="molecule type" value="Genomic_DNA"/>
</dbReference>
<feature type="transmembrane region" description="Helical" evidence="2">
    <location>
        <begin position="72"/>
        <end position="91"/>
    </location>
</feature>
<evidence type="ECO:0000256" key="2">
    <source>
        <dbReference type="SAM" id="Phobius"/>
    </source>
</evidence>
<feature type="transmembrane region" description="Helical" evidence="2">
    <location>
        <begin position="328"/>
        <end position="352"/>
    </location>
</feature>
<evidence type="ECO:0000256" key="1">
    <source>
        <dbReference type="SAM" id="MobiDB-lite"/>
    </source>
</evidence>
<keyword evidence="2" id="KW-0812">Transmembrane</keyword>
<comment type="caution">
    <text evidence="3">The sequence shown here is derived from an EMBL/GenBank/DDBJ whole genome shotgun (WGS) entry which is preliminary data.</text>
</comment>
<keyword evidence="4" id="KW-1185">Reference proteome</keyword>